<evidence type="ECO:0000259" key="1">
    <source>
        <dbReference type="Pfam" id="PF12146"/>
    </source>
</evidence>
<dbReference type="Gene3D" id="3.40.50.1820">
    <property type="entry name" value="alpha/beta hydrolase"/>
    <property type="match status" value="1"/>
</dbReference>
<dbReference type="PANTHER" id="PTHR46438:SF11">
    <property type="entry name" value="LIPASE-RELATED"/>
    <property type="match status" value="1"/>
</dbReference>
<reference evidence="2" key="1">
    <citation type="journal article" date="2014" name="Int. J. Syst. Evol. Microbiol.">
        <title>Complete genome sequence of Corynebacterium casei LMG S-19264T (=DSM 44701T), isolated from a smear-ripened cheese.</title>
        <authorList>
            <consortium name="US DOE Joint Genome Institute (JGI-PGF)"/>
            <person name="Walter F."/>
            <person name="Albersmeier A."/>
            <person name="Kalinowski J."/>
            <person name="Ruckert C."/>
        </authorList>
    </citation>
    <scope>NUCLEOTIDE SEQUENCE</scope>
    <source>
        <strain evidence="2">KCTC 12710</strain>
    </source>
</reference>
<keyword evidence="2" id="KW-0378">Hydrolase</keyword>
<dbReference type="PANTHER" id="PTHR46438">
    <property type="entry name" value="ALPHA/BETA-HYDROLASES SUPERFAMILY PROTEIN"/>
    <property type="match status" value="1"/>
</dbReference>
<proteinExistence type="predicted"/>
<evidence type="ECO:0000313" key="2">
    <source>
        <dbReference type="EMBL" id="GGZ78890.1"/>
    </source>
</evidence>
<dbReference type="GO" id="GO:0016787">
    <property type="term" value="F:hydrolase activity"/>
    <property type="evidence" value="ECO:0007669"/>
    <property type="project" value="UniProtKB-KW"/>
</dbReference>
<protein>
    <submittedName>
        <fullName evidence="2">Alpha/beta hydrolase</fullName>
    </submittedName>
</protein>
<gene>
    <name evidence="2" type="ORF">GCM10007028_15430</name>
</gene>
<comment type="caution">
    <text evidence="2">The sequence shown here is derived from an EMBL/GenBank/DDBJ whole genome shotgun (WGS) entry which is preliminary data.</text>
</comment>
<dbReference type="AlphaFoldDB" id="A0A918QZF6"/>
<dbReference type="RefSeq" id="WP_189360211.1">
    <property type="nucleotide sequence ID" value="NZ_BMWZ01000003.1"/>
</dbReference>
<accession>A0A918QZF6</accession>
<organism evidence="2 3">
    <name type="scientific">Algibacter mikhailovii</name>
    <dbReference type="NCBI Taxonomy" id="425498"/>
    <lineage>
        <taxon>Bacteria</taxon>
        <taxon>Pseudomonadati</taxon>
        <taxon>Bacteroidota</taxon>
        <taxon>Flavobacteriia</taxon>
        <taxon>Flavobacteriales</taxon>
        <taxon>Flavobacteriaceae</taxon>
        <taxon>Algibacter</taxon>
    </lineage>
</organism>
<dbReference type="InterPro" id="IPR029058">
    <property type="entry name" value="AB_hydrolase_fold"/>
</dbReference>
<keyword evidence="3" id="KW-1185">Reference proteome</keyword>
<dbReference type="Pfam" id="PF12146">
    <property type="entry name" value="Hydrolase_4"/>
    <property type="match status" value="1"/>
</dbReference>
<reference evidence="2" key="2">
    <citation type="submission" date="2020-09" db="EMBL/GenBank/DDBJ databases">
        <authorList>
            <person name="Sun Q."/>
            <person name="Kim S."/>
        </authorList>
    </citation>
    <scope>NUCLEOTIDE SEQUENCE</scope>
    <source>
        <strain evidence="2">KCTC 12710</strain>
    </source>
</reference>
<feature type="domain" description="Serine aminopeptidase S33" evidence="1">
    <location>
        <begin position="71"/>
        <end position="176"/>
    </location>
</feature>
<dbReference type="InterPro" id="IPR022742">
    <property type="entry name" value="Hydrolase_4"/>
</dbReference>
<name>A0A918QZF6_9FLAO</name>
<dbReference type="SUPFAM" id="SSF53474">
    <property type="entry name" value="alpha/beta-Hydrolases"/>
    <property type="match status" value="1"/>
</dbReference>
<dbReference type="EMBL" id="BMWZ01000003">
    <property type="protein sequence ID" value="GGZ78890.1"/>
    <property type="molecule type" value="Genomic_DNA"/>
</dbReference>
<evidence type="ECO:0000313" key="3">
    <source>
        <dbReference type="Proteomes" id="UP000636004"/>
    </source>
</evidence>
<sequence length="275" mass="31475">MKEYLPKLISVSLNFLSHFAPSYTAKLAVLLFSTPRDAQLNEEAKTYLDTANQNDVEVNDFLIKTYQWSGKKATVLLVHGWDSNSFRWKDLIERLKQQDYNIISIDAPAHGASGNKIFNAPLYSECIHEVVLKFQPSILIGHSVGGTASAIALTNYKLPTIKKLVLLGAPSNLDISVRNYVSIMNYNNKVHKAINRYYLKHFNHLPEYYCVENFYKNIEPKGLIIHDRRDNIISYKEALDIHRAYKNSELIKTIGLGHRLKSDKVYKSILNFLKA</sequence>
<dbReference type="Proteomes" id="UP000636004">
    <property type="component" value="Unassembled WGS sequence"/>
</dbReference>